<feature type="transmembrane region" description="Helical" evidence="5">
    <location>
        <begin position="72"/>
        <end position="88"/>
    </location>
</feature>
<keyword evidence="4 5" id="KW-0472">Membrane</keyword>
<reference evidence="7 8" key="1">
    <citation type="submission" date="2018-04" db="EMBL/GenBank/DDBJ databases">
        <title>Genome sequencing of Gemmobacter.</title>
        <authorList>
            <person name="Yi H."/>
            <person name="Baek M.-G."/>
        </authorList>
    </citation>
    <scope>NUCLEOTIDE SEQUENCE [LARGE SCALE GENOMIC DNA]</scope>
    <source>
        <strain evidence="7 8">HYN0069</strain>
        <plasmid evidence="8">Plasmid unnamed1</plasmid>
    </source>
</reference>
<dbReference type="AlphaFoldDB" id="A0A2S0US63"/>
<evidence type="ECO:0000256" key="5">
    <source>
        <dbReference type="SAM" id="Phobius"/>
    </source>
</evidence>
<feature type="domain" description="O-antigen ligase-related" evidence="6">
    <location>
        <begin position="225"/>
        <end position="372"/>
    </location>
</feature>
<feature type="transmembrane region" description="Helical" evidence="5">
    <location>
        <begin position="178"/>
        <end position="204"/>
    </location>
</feature>
<evidence type="ECO:0000259" key="6">
    <source>
        <dbReference type="Pfam" id="PF04932"/>
    </source>
</evidence>
<feature type="transmembrane region" description="Helical" evidence="5">
    <location>
        <begin position="417"/>
        <end position="434"/>
    </location>
</feature>
<evidence type="ECO:0000256" key="2">
    <source>
        <dbReference type="ARBA" id="ARBA00022692"/>
    </source>
</evidence>
<evidence type="ECO:0000256" key="1">
    <source>
        <dbReference type="ARBA" id="ARBA00004141"/>
    </source>
</evidence>
<feature type="transmembrane region" description="Helical" evidence="5">
    <location>
        <begin position="100"/>
        <end position="116"/>
    </location>
</feature>
<dbReference type="PANTHER" id="PTHR37422">
    <property type="entry name" value="TEICHURONIC ACID BIOSYNTHESIS PROTEIN TUAE"/>
    <property type="match status" value="1"/>
</dbReference>
<sequence>MPASCLRFPPYILKDGVGNRLADTRLVSGLTDSTKMKLHAGLFTDPARNWLYVSAAIAVSLFVFAYSTRIGSASILIFYSVWLPVLIFPTGRLVQSPQHLLPFLLVPALAALSTLWSDRPDATLRAAIQWGSTVLLGLAAARVTSVPSLARGLLAGGLFVLIYSTLNGEYAYDVVDGTYAFAGAFSSKNQLGLFASITLIAAAYPLTNPRLAGWLWVVAAIAIGAFAAFTLIRTESATSLITVILAFAVILLALGVLRLPRLLRVMAVALGGVLFVLGLVAALNLGALDVLFSVFGKDSTLTGRTYLWSRGLEFAQTHQAFGLGYYSFWIPGRAEAEELWTEFHIEAQTGFHFHNTLIESYVGLGLVGVSLMAIWCLMLLGLPLVAMLQAQSRATAIVAGLSVLFLIRSLVEIDFFTPYTAGSFLVPWVLLHMIDSLRRTHSAPQHGTRTLPQSFPTARAATYGRPISQRG</sequence>
<keyword evidence="2 5" id="KW-0812">Transmembrane</keyword>
<feature type="transmembrane region" description="Helical" evidence="5">
    <location>
        <begin position="238"/>
        <end position="257"/>
    </location>
</feature>
<comment type="subcellular location">
    <subcellularLocation>
        <location evidence="1">Membrane</location>
        <topology evidence="1">Multi-pass membrane protein</topology>
    </subcellularLocation>
</comment>
<proteinExistence type="predicted"/>
<organism evidence="7 8">
    <name type="scientific">Paragemmobacter aquarius</name>
    <dbReference type="NCBI Taxonomy" id="2169400"/>
    <lineage>
        <taxon>Bacteria</taxon>
        <taxon>Pseudomonadati</taxon>
        <taxon>Pseudomonadota</taxon>
        <taxon>Alphaproteobacteria</taxon>
        <taxon>Rhodobacterales</taxon>
        <taxon>Paracoccaceae</taxon>
        <taxon>Paragemmobacter</taxon>
    </lineage>
</organism>
<feature type="transmembrane region" description="Helical" evidence="5">
    <location>
        <begin position="394"/>
        <end position="411"/>
    </location>
</feature>
<protein>
    <submittedName>
        <fullName evidence="7">Exopolysaccharide biosynthesis protein</fullName>
    </submittedName>
</protein>
<feature type="transmembrane region" description="Helical" evidence="5">
    <location>
        <begin position="148"/>
        <end position="166"/>
    </location>
</feature>
<dbReference type="Pfam" id="PF04932">
    <property type="entry name" value="Wzy_C"/>
    <property type="match status" value="1"/>
</dbReference>
<keyword evidence="3 5" id="KW-1133">Transmembrane helix</keyword>
<dbReference type="PANTHER" id="PTHR37422:SF21">
    <property type="entry name" value="EXOQ-LIKE PROTEIN"/>
    <property type="match status" value="1"/>
</dbReference>
<name>A0A2S0US63_9RHOB</name>
<keyword evidence="7" id="KW-0614">Plasmid</keyword>
<feature type="transmembrane region" description="Helical" evidence="5">
    <location>
        <begin position="211"/>
        <end position="232"/>
    </location>
</feature>
<dbReference type="Proteomes" id="UP000244496">
    <property type="component" value="Plasmid unnamed1"/>
</dbReference>
<evidence type="ECO:0000256" key="3">
    <source>
        <dbReference type="ARBA" id="ARBA00022989"/>
    </source>
</evidence>
<geneLocation type="plasmid" evidence="7">
    <name>unnamed1</name>
</geneLocation>
<dbReference type="GO" id="GO:0016020">
    <property type="term" value="C:membrane"/>
    <property type="evidence" value="ECO:0007669"/>
    <property type="project" value="UniProtKB-SubCell"/>
</dbReference>
<accession>A0A2S0US63</accession>
<dbReference type="InterPro" id="IPR007016">
    <property type="entry name" value="O-antigen_ligase-rel_domated"/>
</dbReference>
<dbReference type="KEGG" id="geh:HYN69_18720"/>
<dbReference type="EMBL" id="CP028919">
    <property type="protein sequence ID" value="AWB50633.1"/>
    <property type="molecule type" value="Genomic_DNA"/>
</dbReference>
<keyword evidence="8" id="KW-1185">Reference proteome</keyword>
<feature type="transmembrane region" description="Helical" evidence="5">
    <location>
        <begin position="361"/>
        <end position="382"/>
    </location>
</feature>
<feature type="transmembrane region" description="Helical" evidence="5">
    <location>
        <begin position="49"/>
        <end position="66"/>
    </location>
</feature>
<dbReference type="InterPro" id="IPR051533">
    <property type="entry name" value="WaaL-like"/>
</dbReference>
<evidence type="ECO:0000313" key="7">
    <source>
        <dbReference type="EMBL" id="AWB50633.1"/>
    </source>
</evidence>
<gene>
    <name evidence="7" type="ORF">HYN69_18720</name>
</gene>
<feature type="transmembrane region" description="Helical" evidence="5">
    <location>
        <begin position="269"/>
        <end position="295"/>
    </location>
</feature>
<evidence type="ECO:0000256" key="4">
    <source>
        <dbReference type="ARBA" id="ARBA00023136"/>
    </source>
</evidence>
<evidence type="ECO:0000313" key="8">
    <source>
        <dbReference type="Proteomes" id="UP000244496"/>
    </source>
</evidence>